<dbReference type="Pfam" id="PF03167">
    <property type="entry name" value="UDG"/>
    <property type="match status" value="1"/>
</dbReference>
<evidence type="ECO:0000259" key="1">
    <source>
        <dbReference type="Pfam" id="PF03167"/>
    </source>
</evidence>
<dbReference type="InterPro" id="IPR036895">
    <property type="entry name" value="Uracil-DNA_glycosylase-like_sf"/>
</dbReference>
<evidence type="ECO:0000313" key="2">
    <source>
        <dbReference type="EMBL" id="OGD03205.1"/>
    </source>
</evidence>
<accession>A0A1F4ZAI7</accession>
<gene>
    <name evidence="2" type="ORF">A2989_00025</name>
</gene>
<reference evidence="2 3" key="1">
    <citation type="journal article" date="2016" name="Nat. Commun.">
        <title>Thousands of microbial genomes shed light on interconnected biogeochemical processes in an aquifer system.</title>
        <authorList>
            <person name="Anantharaman K."/>
            <person name="Brown C.T."/>
            <person name="Hug L.A."/>
            <person name="Sharon I."/>
            <person name="Castelle C.J."/>
            <person name="Probst A.J."/>
            <person name="Thomas B.C."/>
            <person name="Singh A."/>
            <person name="Wilkins M.J."/>
            <person name="Karaoz U."/>
            <person name="Brodie E.L."/>
            <person name="Williams K.H."/>
            <person name="Hubbard S.S."/>
            <person name="Banfield J.F."/>
        </authorList>
    </citation>
    <scope>NUCLEOTIDE SEQUENCE [LARGE SCALE GENOMIC DNA]</scope>
</reference>
<dbReference type="Proteomes" id="UP000177080">
    <property type="component" value="Unassembled WGS sequence"/>
</dbReference>
<protein>
    <recommendedName>
        <fullName evidence="1">Uracil-DNA glycosylase-like domain-containing protein</fullName>
    </recommendedName>
</protein>
<comment type="caution">
    <text evidence="2">The sequence shown here is derived from an EMBL/GenBank/DDBJ whole genome shotgun (WGS) entry which is preliminary data.</text>
</comment>
<evidence type="ECO:0000313" key="3">
    <source>
        <dbReference type="Proteomes" id="UP000177080"/>
    </source>
</evidence>
<dbReference type="InterPro" id="IPR005122">
    <property type="entry name" value="Uracil-DNA_glycosylase-like"/>
</dbReference>
<sequence>MDFGRKVVQFYTKLVPPTNLPRGVSVMNPYLTSSARGYLESFSDKFYLGSNKRVLVLGINPGRFGAGITGVTFTDPVALSRFCDVPNDLPQVRELSSVFVYDFIAAWGGPRRFYSDFFLTAVSPLGYVKAGKNYNYYDDPALLAATTPFVVDSIKRMVTLGCRTDVAILLGQGKNQKVISELNKTHYFFKTILALEHPRFIMQYRRKHIPQYLDKYHQVFTQALDFRHKPLN</sequence>
<dbReference type="AlphaFoldDB" id="A0A1F4ZAI7"/>
<feature type="domain" description="Uracil-DNA glycosylase-like" evidence="1">
    <location>
        <begin position="50"/>
        <end position="218"/>
    </location>
</feature>
<dbReference type="CDD" id="cd19375">
    <property type="entry name" value="UDG-F3-like_SMUG2"/>
    <property type="match status" value="1"/>
</dbReference>
<proteinExistence type="predicted"/>
<dbReference type="Gene3D" id="3.40.470.10">
    <property type="entry name" value="Uracil-DNA glycosylase-like domain"/>
    <property type="match status" value="1"/>
</dbReference>
<dbReference type="EMBL" id="MEXN01000007">
    <property type="protein sequence ID" value="OGD03205.1"/>
    <property type="molecule type" value="Genomic_DNA"/>
</dbReference>
<dbReference type="SUPFAM" id="SSF52141">
    <property type="entry name" value="Uracil-DNA glycosylase-like"/>
    <property type="match status" value="1"/>
</dbReference>
<dbReference type="InterPro" id="IPR032579">
    <property type="entry name" value="Phe_SMUG2-like"/>
</dbReference>
<organism evidence="2 3">
    <name type="scientific">Candidatus Amesbacteria bacterium RIFCSPLOWO2_01_FULL_48_25</name>
    <dbReference type="NCBI Taxonomy" id="1797259"/>
    <lineage>
        <taxon>Bacteria</taxon>
        <taxon>Candidatus Amesiibacteriota</taxon>
    </lineage>
</organism>
<name>A0A1F4ZAI7_9BACT</name>
<dbReference type="STRING" id="1797259.A2989_00025"/>